<comment type="caution">
    <text evidence="2">The sequence shown here is derived from an EMBL/GenBank/DDBJ whole genome shotgun (WGS) entry which is preliminary data.</text>
</comment>
<sequence>MNDNRHVCLTVCVFFSHLREAASGYRKRGGLRPQKVQPTNPQLFDDTSTQPPLAYSQPPPHVAESDVPQPTTYDPSGMGYPQQPAYDTQPTMSFPGQPQFMADPVANMAVQYGQTLAGQGKEYVHKNVGNTVEYSSC</sequence>
<dbReference type="EMBL" id="JAODUP010000001">
    <property type="protein sequence ID" value="KAK2170726.1"/>
    <property type="molecule type" value="Genomic_DNA"/>
</dbReference>
<feature type="compositionally biased region" description="Polar residues" evidence="1">
    <location>
        <begin position="85"/>
        <end position="96"/>
    </location>
</feature>
<name>A0AAD9NJM0_9ANNE</name>
<keyword evidence="3" id="KW-1185">Reference proteome</keyword>
<evidence type="ECO:0000256" key="1">
    <source>
        <dbReference type="SAM" id="MobiDB-lite"/>
    </source>
</evidence>
<reference evidence="2" key="1">
    <citation type="journal article" date="2023" name="Mol. Biol. Evol.">
        <title>Third-Generation Sequencing Reveals the Adaptive Role of the Epigenome in Three Deep-Sea Polychaetes.</title>
        <authorList>
            <person name="Perez M."/>
            <person name="Aroh O."/>
            <person name="Sun Y."/>
            <person name="Lan Y."/>
            <person name="Juniper S.K."/>
            <person name="Young C.R."/>
            <person name="Angers B."/>
            <person name="Qian P.Y."/>
        </authorList>
    </citation>
    <scope>NUCLEOTIDE SEQUENCE</scope>
    <source>
        <strain evidence="2">P08H-3</strain>
    </source>
</reference>
<feature type="compositionally biased region" description="Polar residues" evidence="1">
    <location>
        <begin position="36"/>
        <end position="51"/>
    </location>
</feature>
<dbReference type="AlphaFoldDB" id="A0AAD9NJM0"/>
<dbReference type="Proteomes" id="UP001208570">
    <property type="component" value="Unassembled WGS sequence"/>
</dbReference>
<proteinExistence type="predicted"/>
<gene>
    <name evidence="2" type="ORF">LSH36_1g23007</name>
</gene>
<feature type="region of interest" description="Disordered" evidence="1">
    <location>
        <begin position="24"/>
        <end position="98"/>
    </location>
</feature>
<accession>A0AAD9NJM0</accession>
<evidence type="ECO:0000313" key="3">
    <source>
        <dbReference type="Proteomes" id="UP001208570"/>
    </source>
</evidence>
<protein>
    <submittedName>
        <fullName evidence="2">Uncharacterized protein</fullName>
    </submittedName>
</protein>
<organism evidence="2 3">
    <name type="scientific">Paralvinella palmiformis</name>
    <dbReference type="NCBI Taxonomy" id="53620"/>
    <lineage>
        <taxon>Eukaryota</taxon>
        <taxon>Metazoa</taxon>
        <taxon>Spiralia</taxon>
        <taxon>Lophotrochozoa</taxon>
        <taxon>Annelida</taxon>
        <taxon>Polychaeta</taxon>
        <taxon>Sedentaria</taxon>
        <taxon>Canalipalpata</taxon>
        <taxon>Terebellida</taxon>
        <taxon>Terebelliformia</taxon>
        <taxon>Alvinellidae</taxon>
        <taxon>Paralvinella</taxon>
    </lineage>
</organism>
<evidence type="ECO:0000313" key="2">
    <source>
        <dbReference type="EMBL" id="KAK2170726.1"/>
    </source>
</evidence>